<dbReference type="SUPFAM" id="SSF46689">
    <property type="entry name" value="Homeodomain-like"/>
    <property type="match status" value="1"/>
</dbReference>
<feature type="domain" description="HTH tetR-type" evidence="3">
    <location>
        <begin position="58"/>
        <end position="120"/>
    </location>
</feature>
<dbReference type="PANTHER" id="PTHR43479:SF11">
    <property type="entry name" value="ACREF_ENVCD OPERON REPRESSOR-RELATED"/>
    <property type="match status" value="1"/>
</dbReference>
<gene>
    <name evidence="4" type="ORF">MSEN_35100</name>
</gene>
<dbReference type="InterPro" id="IPR050624">
    <property type="entry name" value="HTH-type_Tx_Regulator"/>
</dbReference>
<dbReference type="Proteomes" id="UP000465263">
    <property type="component" value="Unassembled WGS sequence"/>
</dbReference>
<dbReference type="InterPro" id="IPR009057">
    <property type="entry name" value="Homeodomain-like_sf"/>
</dbReference>
<dbReference type="PANTHER" id="PTHR43479">
    <property type="entry name" value="ACREF/ENVCD OPERON REPRESSOR-RELATED"/>
    <property type="match status" value="1"/>
</dbReference>
<comment type="caution">
    <text evidence="4">The sequence shown here is derived from an EMBL/GenBank/DDBJ whole genome shotgun (WGS) entry which is preliminary data.</text>
</comment>
<dbReference type="GO" id="GO:0003677">
    <property type="term" value="F:DNA binding"/>
    <property type="evidence" value="ECO:0007669"/>
    <property type="project" value="UniProtKB-UniRule"/>
</dbReference>
<keyword evidence="5" id="KW-1185">Reference proteome</keyword>
<dbReference type="EMBL" id="BLKV01000002">
    <property type="protein sequence ID" value="GFG71790.1"/>
    <property type="molecule type" value="Genomic_DNA"/>
</dbReference>
<accession>A0A7I9XQL9</accession>
<feature type="DNA-binding region" description="H-T-H motif" evidence="2">
    <location>
        <begin position="83"/>
        <end position="102"/>
    </location>
</feature>
<reference evidence="4 5" key="1">
    <citation type="journal article" date="2019" name="Emerg. Microbes Infect.">
        <title>Comprehensive subspecies identification of 175 nontuberculous mycobacteria species based on 7547 genomic profiles.</title>
        <authorList>
            <person name="Matsumoto Y."/>
            <person name="Kinjo T."/>
            <person name="Motooka D."/>
            <person name="Nabeya D."/>
            <person name="Jung N."/>
            <person name="Uechi K."/>
            <person name="Horii T."/>
            <person name="Iida T."/>
            <person name="Fujita J."/>
            <person name="Nakamura S."/>
        </authorList>
    </citation>
    <scope>NUCLEOTIDE SEQUENCE [LARGE SCALE GENOMIC DNA]</scope>
    <source>
        <strain evidence="4 5">JCM 16017</strain>
    </source>
</reference>
<keyword evidence="1 2" id="KW-0238">DNA-binding</keyword>
<proteinExistence type="predicted"/>
<name>A0A7I9XQL9_9MYCO</name>
<organism evidence="4 5">
    <name type="scientific">Mycolicibacter senuensis</name>
    <dbReference type="NCBI Taxonomy" id="386913"/>
    <lineage>
        <taxon>Bacteria</taxon>
        <taxon>Bacillati</taxon>
        <taxon>Actinomycetota</taxon>
        <taxon>Actinomycetes</taxon>
        <taxon>Mycobacteriales</taxon>
        <taxon>Mycobacteriaceae</taxon>
        <taxon>Mycolicibacter</taxon>
    </lineage>
</organism>
<evidence type="ECO:0000313" key="5">
    <source>
        <dbReference type="Proteomes" id="UP000465263"/>
    </source>
</evidence>
<sequence length="248" mass="26480">MRNGASQLPGAVSSRYSENSCFLILLCVSPGAKMFGMVSTNVAGARLYGGVEAAERRASRRARLLEAGLDLLGADVPQIADLTVRGICRQAGLTARYFYESFTDKEEFVSAVFDSVIAELAAKTQSVVKAAPPGEQTRAGIANIVRTIAGDARIGRLLFGVHLSNAVVVRKRVESSVLLAMLSGQHAGTALRLPENDRIRAAGHFVVGGVAQTISAWLAGEVRFKPERLIEQLAALLDKLGDPALYRD</sequence>
<evidence type="ECO:0000259" key="3">
    <source>
        <dbReference type="PROSITE" id="PS50977"/>
    </source>
</evidence>
<dbReference type="InterPro" id="IPR001647">
    <property type="entry name" value="HTH_TetR"/>
</dbReference>
<evidence type="ECO:0000313" key="4">
    <source>
        <dbReference type="EMBL" id="GFG71790.1"/>
    </source>
</evidence>
<evidence type="ECO:0000256" key="1">
    <source>
        <dbReference type="ARBA" id="ARBA00023125"/>
    </source>
</evidence>
<dbReference type="PROSITE" id="PS50977">
    <property type="entry name" value="HTH_TETR_2"/>
    <property type="match status" value="1"/>
</dbReference>
<dbReference type="AlphaFoldDB" id="A0A7I9XQL9"/>
<protein>
    <submittedName>
        <fullName evidence="4">Transcriptional regulator</fullName>
    </submittedName>
</protein>
<evidence type="ECO:0000256" key="2">
    <source>
        <dbReference type="PROSITE-ProRule" id="PRU00335"/>
    </source>
</evidence>
<dbReference type="Gene3D" id="1.10.357.10">
    <property type="entry name" value="Tetracycline Repressor, domain 2"/>
    <property type="match status" value="1"/>
</dbReference>